<keyword evidence="2" id="KW-1185">Reference proteome</keyword>
<reference evidence="1 2" key="1">
    <citation type="submission" date="2020-07" db="EMBL/GenBank/DDBJ databases">
        <title>Novel species isolated from subtropical streams in China.</title>
        <authorList>
            <person name="Lu H."/>
        </authorList>
    </citation>
    <scope>NUCLEOTIDE SEQUENCE [LARGE SCALE GENOMIC DNA]</scope>
    <source>
        <strain evidence="1 2">FT3S</strain>
    </source>
</reference>
<evidence type="ECO:0000313" key="2">
    <source>
        <dbReference type="Proteomes" id="UP000566711"/>
    </source>
</evidence>
<dbReference type="RefSeq" id="WP_182219278.1">
    <property type="nucleotide sequence ID" value="NZ_JACEZS010000014.1"/>
</dbReference>
<sequence length="47" mass="5052">MGTDFSGSKLDPAVAAKDWKFAVRNGVGITIRRGLATADNKDTRIET</sequence>
<dbReference type="Proteomes" id="UP000566711">
    <property type="component" value="Unassembled WGS sequence"/>
</dbReference>
<organism evidence="1 2">
    <name type="scientific">Rugamonas fusca</name>
    <dbReference type="NCBI Taxonomy" id="2758568"/>
    <lineage>
        <taxon>Bacteria</taxon>
        <taxon>Pseudomonadati</taxon>
        <taxon>Pseudomonadota</taxon>
        <taxon>Betaproteobacteria</taxon>
        <taxon>Burkholderiales</taxon>
        <taxon>Oxalobacteraceae</taxon>
        <taxon>Telluria group</taxon>
        <taxon>Rugamonas</taxon>
    </lineage>
</organism>
<dbReference type="EMBL" id="JACEZS010000014">
    <property type="protein sequence ID" value="MBA5607056.1"/>
    <property type="molecule type" value="Genomic_DNA"/>
</dbReference>
<proteinExistence type="predicted"/>
<name>A0A7W2I805_9BURK</name>
<evidence type="ECO:0000313" key="1">
    <source>
        <dbReference type="EMBL" id="MBA5607056.1"/>
    </source>
</evidence>
<comment type="caution">
    <text evidence="1">The sequence shown here is derived from an EMBL/GenBank/DDBJ whole genome shotgun (WGS) entry which is preliminary data.</text>
</comment>
<protein>
    <submittedName>
        <fullName evidence="1">Uncharacterized protein</fullName>
    </submittedName>
</protein>
<dbReference type="AlphaFoldDB" id="A0A7W2I805"/>
<accession>A0A7W2I805</accession>
<gene>
    <name evidence="1" type="ORF">H3H36_16995</name>
</gene>